<dbReference type="RefSeq" id="WP_102652749.1">
    <property type="nucleotide sequence ID" value="NZ_PNRF01000013.1"/>
</dbReference>
<dbReference type="AlphaFoldDB" id="A0A2N7U6V6"/>
<evidence type="ECO:0000256" key="1">
    <source>
        <dbReference type="ARBA" id="ARBA00022801"/>
    </source>
</evidence>
<organism evidence="3 4">
    <name type="scientific">Billgrantia endophytica</name>
    <dbReference type="NCBI Taxonomy" id="2033802"/>
    <lineage>
        <taxon>Bacteria</taxon>
        <taxon>Pseudomonadati</taxon>
        <taxon>Pseudomonadota</taxon>
        <taxon>Gammaproteobacteria</taxon>
        <taxon>Oceanospirillales</taxon>
        <taxon>Halomonadaceae</taxon>
        <taxon>Billgrantia</taxon>
    </lineage>
</organism>
<evidence type="ECO:0000313" key="3">
    <source>
        <dbReference type="EMBL" id="PMR76176.1"/>
    </source>
</evidence>
<dbReference type="FunFam" id="3.30.420.40:FF:000023">
    <property type="entry name" value="Guanosine-5'-triphosphate,3'-diphosphate pyrophosphatase"/>
    <property type="match status" value="1"/>
</dbReference>
<dbReference type="SUPFAM" id="SSF53067">
    <property type="entry name" value="Actin-like ATPase domain"/>
    <property type="match status" value="2"/>
</dbReference>
<dbReference type="OrthoDB" id="9793035at2"/>
<evidence type="ECO:0000313" key="4">
    <source>
        <dbReference type="Proteomes" id="UP000235803"/>
    </source>
</evidence>
<dbReference type="PANTHER" id="PTHR30005:SF0">
    <property type="entry name" value="RETROGRADE REGULATION PROTEIN 2"/>
    <property type="match status" value="1"/>
</dbReference>
<accession>A0A2N7U6V6</accession>
<dbReference type="InterPro" id="IPR050273">
    <property type="entry name" value="GppA/Ppx_hydrolase"/>
</dbReference>
<proteinExistence type="predicted"/>
<dbReference type="Gene3D" id="3.30.420.150">
    <property type="entry name" value="Exopolyphosphatase. Domain 2"/>
    <property type="match status" value="1"/>
</dbReference>
<dbReference type="Gene3D" id="3.30.420.40">
    <property type="match status" value="1"/>
</dbReference>
<protein>
    <submittedName>
        <fullName evidence="3">Ppx/GppA family phosphatase</fullName>
    </submittedName>
</protein>
<gene>
    <name evidence="3" type="ORF">C1H69_07315</name>
</gene>
<reference evidence="3 4" key="1">
    <citation type="submission" date="2018-01" db="EMBL/GenBank/DDBJ databases">
        <title>Halomonas endophytica sp. nov., isolated from storage liquid in the stems of Populus euphratica.</title>
        <authorList>
            <person name="Chen C."/>
        </authorList>
    </citation>
    <scope>NUCLEOTIDE SEQUENCE [LARGE SCALE GENOMIC DNA]</scope>
    <source>
        <strain evidence="3 4">MC28</strain>
    </source>
</reference>
<name>A0A2N7U6V6_9GAMM</name>
<dbReference type="PANTHER" id="PTHR30005">
    <property type="entry name" value="EXOPOLYPHOSPHATASE"/>
    <property type="match status" value="1"/>
</dbReference>
<dbReference type="Proteomes" id="UP000235803">
    <property type="component" value="Unassembled WGS sequence"/>
</dbReference>
<feature type="domain" description="Ppx/GppA phosphatase N-terminal" evidence="2">
    <location>
        <begin position="37"/>
        <end position="319"/>
    </location>
</feature>
<dbReference type="EMBL" id="PNRF01000013">
    <property type="protein sequence ID" value="PMR76176.1"/>
    <property type="molecule type" value="Genomic_DNA"/>
</dbReference>
<dbReference type="InterPro" id="IPR043129">
    <property type="entry name" value="ATPase_NBD"/>
</dbReference>
<dbReference type="GO" id="GO:0016462">
    <property type="term" value="F:pyrophosphatase activity"/>
    <property type="evidence" value="ECO:0007669"/>
    <property type="project" value="UniProtKB-ARBA"/>
</dbReference>
<comment type="caution">
    <text evidence="3">The sequence shown here is derived from an EMBL/GenBank/DDBJ whole genome shotgun (WGS) entry which is preliminary data.</text>
</comment>
<keyword evidence="4" id="KW-1185">Reference proteome</keyword>
<dbReference type="Pfam" id="PF02541">
    <property type="entry name" value="Ppx-GppA"/>
    <property type="match status" value="1"/>
</dbReference>
<dbReference type="CDD" id="cd24053">
    <property type="entry name" value="ASKHA_NBD_EcPPX-GppA-like"/>
    <property type="match status" value="1"/>
</dbReference>
<sequence length="321" mass="34883">MPQPMDRPRQEVSPARTSASQRLAAIDLGSNSFHLLVADYQADRLQVVSRLGEKVQLAAGLDDADLLSEDAMQRALRCLSRFTPLLDDIAPDRLRVVGTSALRTARNSRAFVERAEALLGCPIDIISGHEEARLIYQGAAHALPEDGRRLVVDIGGGSTEFAIGEHFEPLKLESLDIGCVTFTRRHFANGRLCEDSMRRAERAALSALDTIRRPYRDLGWTDPVGSSGTIKAVASVIAASSQAAGGGVTRQGLFELRRHLVTLGHLDNISMPGLKLDRARIFPAGVAILGAIFEALDLSVMRYTDGALREGVLHDMLKRQG</sequence>
<dbReference type="FunFam" id="3.30.420.150:FF:000001">
    <property type="entry name" value="Guanosine-5'-triphosphate,3'-diphosphate pyrophosphatase"/>
    <property type="match status" value="1"/>
</dbReference>
<evidence type="ECO:0000259" key="2">
    <source>
        <dbReference type="Pfam" id="PF02541"/>
    </source>
</evidence>
<keyword evidence="1" id="KW-0378">Hydrolase</keyword>
<dbReference type="InterPro" id="IPR003695">
    <property type="entry name" value="Ppx_GppA_N"/>
</dbReference>